<organism evidence="7 8">
    <name type="scientific">Dreissena polymorpha</name>
    <name type="common">Zebra mussel</name>
    <name type="synonym">Mytilus polymorpha</name>
    <dbReference type="NCBI Taxonomy" id="45954"/>
    <lineage>
        <taxon>Eukaryota</taxon>
        <taxon>Metazoa</taxon>
        <taxon>Spiralia</taxon>
        <taxon>Lophotrochozoa</taxon>
        <taxon>Mollusca</taxon>
        <taxon>Bivalvia</taxon>
        <taxon>Autobranchia</taxon>
        <taxon>Heteroconchia</taxon>
        <taxon>Euheterodonta</taxon>
        <taxon>Imparidentia</taxon>
        <taxon>Neoheterodontei</taxon>
        <taxon>Myida</taxon>
        <taxon>Dreissenoidea</taxon>
        <taxon>Dreissenidae</taxon>
        <taxon>Dreissena</taxon>
    </lineage>
</organism>
<dbReference type="Proteomes" id="UP000828390">
    <property type="component" value="Unassembled WGS sequence"/>
</dbReference>
<dbReference type="PROSITE" id="PS01180">
    <property type="entry name" value="CUB"/>
    <property type="match status" value="1"/>
</dbReference>
<protein>
    <recommendedName>
        <fullName evidence="6">CUB domain-containing protein</fullName>
    </recommendedName>
</protein>
<dbReference type="EMBL" id="JAIWYP010000006">
    <property type="protein sequence ID" value="KAH3803742.1"/>
    <property type="molecule type" value="Genomic_DNA"/>
</dbReference>
<evidence type="ECO:0000256" key="4">
    <source>
        <dbReference type="ARBA" id="ARBA00023180"/>
    </source>
</evidence>
<comment type="caution">
    <text evidence="5">Lacks conserved residue(s) required for the propagation of feature annotation.</text>
</comment>
<accession>A0A9D4FSI4</accession>
<evidence type="ECO:0000256" key="2">
    <source>
        <dbReference type="ARBA" id="ARBA00022737"/>
    </source>
</evidence>
<gene>
    <name evidence="7" type="ORF">DPMN_132010</name>
</gene>
<dbReference type="AlphaFoldDB" id="A0A9D4FSI4"/>
<evidence type="ECO:0000256" key="1">
    <source>
        <dbReference type="ARBA" id="ARBA00022729"/>
    </source>
</evidence>
<keyword evidence="1" id="KW-0732">Signal</keyword>
<dbReference type="PANTHER" id="PTHR24254:SF6">
    <property type="entry name" value="CUBILIN"/>
    <property type="match status" value="1"/>
</dbReference>
<name>A0A9D4FSI4_DREPO</name>
<dbReference type="PANTHER" id="PTHR24254">
    <property type="entry name" value="PROTHROMBIN"/>
    <property type="match status" value="1"/>
</dbReference>
<dbReference type="CDD" id="cd00041">
    <property type="entry name" value="CUB"/>
    <property type="match status" value="1"/>
</dbReference>
<comment type="caution">
    <text evidence="7">The sequence shown here is derived from an EMBL/GenBank/DDBJ whole genome shotgun (WGS) entry which is preliminary data.</text>
</comment>
<keyword evidence="3" id="KW-1015">Disulfide bond</keyword>
<keyword evidence="8" id="KW-1185">Reference proteome</keyword>
<evidence type="ECO:0000256" key="5">
    <source>
        <dbReference type="PROSITE-ProRule" id="PRU00059"/>
    </source>
</evidence>
<dbReference type="InterPro" id="IPR051659">
    <property type="entry name" value="Serine_Protease_S1-Domain"/>
</dbReference>
<evidence type="ECO:0000313" key="7">
    <source>
        <dbReference type="EMBL" id="KAH3803742.1"/>
    </source>
</evidence>
<dbReference type="SUPFAM" id="SSF49854">
    <property type="entry name" value="Spermadhesin, CUB domain"/>
    <property type="match status" value="1"/>
</dbReference>
<feature type="domain" description="CUB" evidence="6">
    <location>
        <begin position="1"/>
        <end position="56"/>
    </location>
</feature>
<dbReference type="InterPro" id="IPR035914">
    <property type="entry name" value="Sperma_CUB_dom_sf"/>
</dbReference>
<evidence type="ECO:0000259" key="6">
    <source>
        <dbReference type="PROSITE" id="PS01180"/>
    </source>
</evidence>
<keyword evidence="2" id="KW-0677">Repeat</keyword>
<keyword evidence="4" id="KW-0325">Glycoprotein</keyword>
<dbReference type="Gene3D" id="2.60.120.290">
    <property type="entry name" value="Spermadhesin, CUB domain"/>
    <property type="match status" value="1"/>
</dbReference>
<dbReference type="InterPro" id="IPR000859">
    <property type="entry name" value="CUB_dom"/>
</dbReference>
<reference evidence="7" key="1">
    <citation type="journal article" date="2019" name="bioRxiv">
        <title>The Genome of the Zebra Mussel, Dreissena polymorpha: A Resource for Invasive Species Research.</title>
        <authorList>
            <person name="McCartney M.A."/>
            <person name="Auch B."/>
            <person name="Kono T."/>
            <person name="Mallez S."/>
            <person name="Zhang Y."/>
            <person name="Obille A."/>
            <person name="Becker A."/>
            <person name="Abrahante J.E."/>
            <person name="Garbe J."/>
            <person name="Badalamenti J.P."/>
            <person name="Herman A."/>
            <person name="Mangelson H."/>
            <person name="Liachko I."/>
            <person name="Sullivan S."/>
            <person name="Sone E.D."/>
            <person name="Koren S."/>
            <person name="Silverstein K.A.T."/>
            <person name="Beckman K.B."/>
            <person name="Gohl D.M."/>
        </authorList>
    </citation>
    <scope>NUCLEOTIDE SEQUENCE</scope>
    <source>
        <strain evidence="7">Duluth1</strain>
        <tissue evidence="7">Whole animal</tissue>
    </source>
</reference>
<dbReference type="Pfam" id="PF00431">
    <property type="entry name" value="CUB"/>
    <property type="match status" value="1"/>
</dbReference>
<reference evidence="7" key="2">
    <citation type="submission" date="2020-11" db="EMBL/GenBank/DDBJ databases">
        <authorList>
            <person name="McCartney M.A."/>
            <person name="Auch B."/>
            <person name="Kono T."/>
            <person name="Mallez S."/>
            <person name="Becker A."/>
            <person name="Gohl D.M."/>
            <person name="Silverstein K.A.T."/>
            <person name="Koren S."/>
            <person name="Bechman K.B."/>
            <person name="Herman A."/>
            <person name="Abrahante J.E."/>
            <person name="Garbe J."/>
        </authorList>
    </citation>
    <scope>NUCLEOTIDE SEQUENCE</scope>
    <source>
        <strain evidence="7">Duluth1</strain>
        <tissue evidence="7">Whole animal</tissue>
    </source>
</reference>
<evidence type="ECO:0000256" key="3">
    <source>
        <dbReference type="ARBA" id="ARBA00023157"/>
    </source>
</evidence>
<proteinExistence type="predicted"/>
<evidence type="ECO:0000313" key="8">
    <source>
        <dbReference type="Proteomes" id="UP000828390"/>
    </source>
</evidence>
<sequence>MFQIRDGGLDTSPLLQRFCNTTSPPPLSTTGPNAWVKFHSDGTFSNNGFNITYHAQLSMINSFFKTKNQTF</sequence>